<keyword evidence="4" id="KW-1185">Reference proteome</keyword>
<dbReference type="OrthoDB" id="9799230at2"/>
<sequence length="322" mass="35991">MADSTPLLGHQTHRYQVIPDWGTLNPATHPVNDCHEMVIDAQGRIFLLTNETRNNILVYDRAGNLLDSWGTEYPGGHGLSIANENGAEFLFITDIERHQVIKTTLKGQVVMTLDYPAETGLYTAAEQFLPTQTAVGPNGDVYVTDGYGLQYVIQYTHEGKYIRHWGGLGSADEQFDCAHGIAVDRRNPAETTLLITSRNHNAFKRFTLDGQYLSTISLPGSFVCRPVIHGPHVYAAVFRSESNRKVGSGYITILDAQDRVVSTPGGTEPVYTAGRLQPQTQQEPVFIHPHDVCVDDEENVYVCQWSSHRTYPLKLERVRDYS</sequence>
<protein>
    <submittedName>
        <fullName evidence="3">6-bladed beta-propeller</fullName>
    </submittedName>
</protein>
<dbReference type="Gene3D" id="2.120.10.30">
    <property type="entry name" value="TolB, C-terminal domain"/>
    <property type="match status" value="1"/>
</dbReference>
<dbReference type="Proteomes" id="UP000274271">
    <property type="component" value="Unassembled WGS sequence"/>
</dbReference>
<accession>A0A3P1CNH5</accession>
<organism evidence="3 4">
    <name type="scientific">Larkinella knui</name>
    <dbReference type="NCBI Taxonomy" id="2025310"/>
    <lineage>
        <taxon>Bacteria</taxon>
        <taxon>Pseudomonadati</taxon>
        <taxon>Bacteroidota</taxon>
        <taxon>Cytophagia</taxon>
        <taxon>Cytophagales</taxon>
        <taxon>Spirosomataceae</taxon>
        <taxon>Larkinella</taxon>
    </lineage>
</organism>
<reference evidence="3 4" key="1">
    <citation type="submission" date="2018-11" db="EMBL/GenBank/DDBJ databases">
        <authorList>
            <person name="Zhou Z."/>
            <person name="Wang G."/>
        </authorList>
    </citation>
    <scope>NUCLEOTIDE SEQUENCE [LARGE SCALE GENOMIC DNA]</scope>
    <source>
        <strain evidence="3 4">KCTC42998</strain>
    </source>
</reference>
<dbReference type="AlphaFoldDB" id="A0A3P1CNH5"/>
<evidence type="ECO:0000256" key="1">
    <source>
        <dbReference type="ARBA" id="ARBA00022729"/>
    </source>
</evidence>
<evidence type="ECO:0000313" key="3">
    <source>
        <dbReference type="EMBL" id="RRB14883.1"/>
    </source>
</evidence>
<dbReference type="SUPFAM" id="SSF63829">
    <property type="entry name" value="Calcium-dependent phosphotriesterase"/>
    <property type="match status" value="1"/>
</dbReference>
<keyword evidence="1" id="KW-0732">Signal</keyword>
<gene>
    <name evidence="3" type="ORF">EHT87_09965</name>
</gene>
<evidence type="ECO:0000256" key="2">
    <source>
        <dbReference type="ARBA" id="ARBA00023180"/>
    </source>
</evidence>
<dbReference type="EMBL" id="RQJP01000002">
    <property type="protein sequence ID" value="RRB14883.1"/>
    <property type="molecule type" value="Genomic_DNA"/>
</dbReference>
<proteinExistence type="predicted"/>
<dbReference type="RefSeq" id="WP_124906485.1">
    <property type="nucleotide sequence ID" value="NZ_RQJP01000002.1"/>
</dbReference>
<evidence type="ECO:0000313" key="4">
    <source>
        <dbReference type="Proteomes" id="UP000274271"/>
    </source>
</evidence>
<dbReference type="PANTHER" id="PTHR10680">
    <property type="entry name" value="PEPTIDYL-GLYCINE ALPHA-AMIDATING MONOOXYGENASE"/>
    <property type="match status" value="1"/>
</dbReference>
<comment type="caution">
    <text evidence="3">The sequence shown here is derived from an EMBL/GenBank/DDBJ whole genome shotgun (WGS) entry which is preliminary data.</text>
</comment>
<keyword evidence="2" id="KW-0325">Glycoprotein</keyword>
<name>A0A3P1CNH5_9BACT</name>
<dbReference type="InterPro" id="IPR011042">
    <property type="entry name" value="6-blade_b-propeller_TolB-like"/>
</dbReference>